<evidence type="ECO:0000313" key="4">
    <source>
        <dbReference type="EMBL" id="WPK27341.1"/>
    </source>
</evidence>
<dbReference type="GO" id="GO:0005737">
    <property type="term" value="C:cytoplasm"/>
    <property type="evidence" value="ECO:0007669"/>
    <property type="project" value="UniProtKB-SubCell"/>
</dbReference>
<dbReference type="Proteomes" id="UP001338582">
    <property type="component" value="Chromosome 6"/>
</dbReference>
<dbReference type="PANTHER" id="PTHR45994:SF1">
    <property type="entry name" value="FI21225P1"/>
    <property type="match status" value="1"/>
</dbReference>
<evidence type="ECO:0000256" key="2">
    <source>
        <dbReference type="ARBA" id="ARBA00022490"/>
    </source>
</evidence>
<dbReference type="PANTHER" id="PTHR45994">
    <property type="entry name" value="FI21225P1"/>
    <property type="match status" value="1"/>
</dbReference>
<protein>
    <recommendedName>
        <fullName evidence="3">UNC-45/Cro1/She4 central domain-containing protein</fullName>
    </recommendedName>
</protein>
<comment type="subcellular location">
    <subcellularLocation>
        <location evidence="1">Cytoplasm</location>
    </subcellularLocation>
</comment>
<dbReference type="GeneID" id="88175786"/>
<dbReference type="EMBL" id="CP138899">
    <property type="protein sequence ID" value="WPK27341.1"/>
    <property type="molecule type" value="Genomic_DNA"/>
</dbReference>
<reference evidence="4 5" key="1">
    <citation type="submission" date="2023-10" db="EMBL/GenBank/DDBJ databases">
        <title>Draft Genome Sequence of Candida saopaulonensis from a very Premature Infant with Sepsis.</title>
        <authorList>
            <person name="Ning Y."/>
            <person name="Dai R."/>
            <person name="Xiao M."/>
            <person name="Xu Y."/>
            <person name="Yan Q."/>
            <person name="Zhang L."/>
        </authorList>
    </citation>
    <scope>NUCLEOTIDE SEQUENCE [LARGE SCALE GENOMIC DNA]</scope>
    <source>
        <strain evidence="4 5">19XY460</strain>
    </source>
</reference>
<dbReference type="InterPro" id="IPR024660">
    <property type="entry name" value="UCS_central_dom"/>
</dbReference>
<dbReference type="GO" id="GO:0051879">
    <property type="term" value="F:Hsp90 protein binding"/>
    <property type="evidence" value="ECO:0007669"/>
    <property type="project" value="TreeGrafter"/>
</dbReference>
<keyword evidence="5" id="KW-1185">Reference proteome</keyword>
<name>A0AAX4HFN1_9ASCO</name>
<evidence type="ECO:0000256" key="1">
    <source>
        <dbReference type="ARBA" id="ARBA00004496"/>
    </source>
</evidence>
<keyword evidence="2" id="KW-0963">Cytoplasm</keyword>
<proteinExistence type="predicted"/>
<dbReference type="InterPro" id="IPR016024">
    <property type="entry name" value="ARM-type_fold"/>
</dbReference>
<gene>
    <name evidence="4" type="ORF">PUMCH_004726</name>
</gene>
<dbReference type="SUPFAM" id="SSF48371">
    <property type="entry name" value="ARM repeat"/>
    <property type="match status" value="1"/>
</dbReference>
<organism evidence="4 5">
    <name type="scientific">Australozyma saopauloensis</name>
    <dbReference type="NCBI Taxonomy" id="291208"/>
    <lineage>
        <taxon>Eukaryota</taxon>
        <taxon>Fungi</taxon>
        <taxon>Dikarya</taxon>
        <taxon>Ascomycota</taxon>
        <taxon>Saccharomycotina</taxon>
        <taxon>Pichiomycetes</taxon>
        <taxon>Metschnikowiaceae</taxon>
        <taxon>Australozyma</taxon>
    </lineage>
</organism>
<sequence length="757" mass="84259">MLDLNLDHLSIEDDGSVLKLAQSGETLSRDQWESLEKLILLDKKNPLVAAVFNRAPRPFLQSVLASLKNAKTEDSSGKKGDILDEEFQQKTLAVARAICRLVAPLDYEAILDICLENLSSSLYLLLYTTIIASHCVDAKKSFRSILPYICSRTNTVSMCVTLSVCQLLRKDPSCEQVLASRIEEIFQDEPSNISKEDFSFVFSAFELFLPLAPALLVSLYCSDSCRDLFLFRGLILDPDQYSEDSEIAAKLLRVISASCISPDARKFNSTNYSQFLIGGTKVKSSKTVLSLSLLCLVKIWNFSALEDKFPVLAILSEVLSLLKNTQDDSIIEPLIEALTYLTLSASLRTTVRNDKSLPSKFMSLFEKSSSQSARYGLLTIFMNLTRVAPPGATQDEQTKNYLKSVAESNKTGETEASIIAFNKEMINKQLPKHLIACSSGNDKWMGPIVQIIYFLTIKQTNVVVSDVGLDSVPDTLLKYLLNHTTLEENTGKTKSNTDNNSTNEFRSAAIKALAALTRALNPTKLFKEYKPQIAVPFLLESIDQKETLGTLQSEQNSFFNSLDLLFGLLALTNLCAIQDPDLHRLVVQKTFDQYLKDFIFDGSKTSIQKAAWELVNNLMESPYMLAKFFNPESSTSAKNLALLIKFLNAEDASLQEIIAGLLANATSEYALVSSAITANNEVFNDLSSIIGQILNEQTHNHGLLYRIGIFLMNLTVSEQAVACLERSTEIKTGLRRAITVSKEPELFREIYQTIYDI</sequence>
<dbReference type="AlphaFoldDB" id="A0AAX4HFN1"/>
<evidence type="ECO:0000313" key="5">
    <source>
        <dbReference type="Proteomes" id="UP001338582"/>
    </source>
</evidence>
<dbReference type="Gene3D" id="1.25.10.10">
    <property type="entry name" value="Leucine-rich Repeat Variant"/>
    <property type="match status" value="1"/>
</dbReference>
<dbReference type="KEGG" id="asau:88175786"/>
<feature type="domain" description="UNC-45/Cro1/She4 central" evidence="3">
    <location>
        <begin position="143"/>
        <end position="299"/>
    </location>
</feature>
<dbReference type="Gene3D" id="1.25.10.100">
    <property type="match status" value="1"/>
</dbReference>
<accession>A0AAX4HFN1</accession>
<dbReference type="RefSeq" id="XP_062879719.1">
    <property type="nucleotide sequence ID" value="XM_063023649.1"/>
</dbReference>
<evidence type="ECO:0000259" key="3">
    <source>
        <dbReference type="Pfam" id="PF11701"/>
    </source>
</evidence>
<dbReference type="Pfam" id="PF11701">
    <property type="entry name" value="UNC45-central"/>
    <property type="match status" value="1"/>
</dbReference>
<dbReference type="InterPro" id="IPR011989">
    <property type="entry name" value="ARM-like"/>
</dbReference>